<evidence type="ECO:0008006" key="3">
    <source>
        <dbReference type="Google" id="ProtNLM"/>
    </source>
</evidence>
<evidence type="ECO:0000313" key="1">
    <source>
        <dbReference type="EMBL" id="UQA95702.1"/>
    </source>
</evidence>
<name>A0ABY4MEF5_9ACTN</name>
<gene>
    <name evidence="1" type="ORF">K9S39_31000</name>
</gene>
<reference evidence="1" key="1">
    <citation type="submission" date="2021-10" db="EMBL/GenBank/DDBJ databases">
        <title>Streptomyces nigrumlapis sp.nov.,an antimicrobial producing actinobacterium isolated from Black Gobi rocks.</title>
        <authorList>
            <person name="Wen Y."/>
            <person name="Zhang W."/>
            <person name="Liu X.G."/>
        </authorList>
    </citation>
    <scope>NUCLEOTIDE SEQUENCE</scope>
    <source>
        <strain evidence="1">ST13-2-2</strain>
    </source>
</reference>
<dbReference type="RefSeq" id="WP_248866615.1">
    <property type="nucleotide sequence ID" value="NZ_CP086322.1"/>
</dbReference>
<accession>A0ABY4MEF5</accession>
<dbReference type="EMBL" id="CP086322">
    <property type="protein sequence ID" value="UQA95702.1"/>
    <property type="molecule type" value="Genomic_DNA"/>
</dbReference>
<proteinExistence type="predicted"/>
<sequence length="128" mass="13979">MSAASWAVPPSSTPAALYICARRPGTMSTQPEDKALAEGQAHAERHGWPILHTITDPYDEANPQQRPGWLRVRTLAAANRIGVVITRWPASIAPESLHELRHEEIGKLAADGCTVDYSWSSPISTERA</sequence>
<keyword evidence="2" id="KW-1185">Reference proteome</keyword>
<evidence type="ECO:0000313" key="2">
    <source>
        <dbReference type="Proteomes" id="UP000830115"/>
    </source>
</evidence>
<dbReference type="Proteomes" id="UP000830115">
    <property type="component" value="Chromosome"/>
</dbReference>
<protein>
    <recommendedName>
        <fullName evidence="3">Resolvase-like protein</fullName>
    </recommendedName>
</protein>
<organism evidence="1 2">
    <name type="scientific">Streptomyces halobius</name>
    <dbReference type="NCBI Taxonomy" id="2879846"/>
    <lineage>
        <taxon>Bacteria</taxon>
        <taxon>Bacillati</taxon>
        <taxon>Actinomycetota</taxon>
        <taxon>Actinomycetes</taxon>
        <taxon>Kitasatosporales</taxon>
        <taxon>Streptomycetaceae</taxon>
        <taxon>Streptomyces</taxon>
    </lineage>
</organism>